<dbReference type="PANTHER" id="PTHR11452:SF75">
    <property type="entry name" value="ALPHA-GALACTOSIDASE MEL1"/>
    <property type="match status" value="1"/>
</dbReference>
<evidence type="ECO:0000256" key="3">
    <source>
        <dbReference type="ARBA" id="ARBA00012755"/>
    </source>
</evidence>
<dbReference type="InterPro" id="IPR013780">
    <property type="entry name" value="Glyco_hydro_b"/>
</dbReference>
<evidence type="ECO:0000256" key="5">
    <source>
        <dbReference type="ARBA" id="ARBA00022801"/>
    </source>
</evidence>
<dbReference type="GO" id="GO:0005975">
    <property type="term" value="P:carbohydrate metabolic process"/>
    <property type="evidence" value="ECO:0007669"/>
    <property type="project" value="InterPro"/>
</dbReference>
<dbReference type="SUPFAM" id="SSF51011">
    <property type="entry name" value="Glycosyl hydrolase domain"/>
    <property type="match status" value="1"/>
</dbReference>
<dbReference type="AlphaFoldDB" id="E2E1R9"/>
<protein>
    <recommendedName>
        <fullName evidence="3 7">Alpha-galactosidase</fullName>
        <ecNumber evidence="3 7">3.2.1.22</ecNumber>
    </recommendedName>
    <alternativeName>
        <fullName evidence="7">Melibiase</fullName>
    </alternativeName>
</protein>
<dbReference type="Pfam" id="PF16499">
    <property type="entry name" value="Melibiase_2"/>
    <property type="match status" value="1"/>
</dbReference>
<feature type="signal peptide" evidence="8">
    <location>
        <begin position="1"/>
        <end position="17"/>
    </location>
</feature>
<reference evidence="10" key="1">
    <citation type="journal article" date="2010" name="Bioresour. Technol.">
        <title>An alpha-galactosidase from an acidophilic Bispora sp. MEY-1 strain acts synergistically with beta-mannanase.</title>
        <authorList>
            <person name="Wang H."/>
            <person name="Luo H."/>
            <person name="Li J."/>
            <person name="Bai Y."/>
            <person name="Huang H."/>
            <person name="Shi P."/>
            <person name="Fan Y."/>
            <person name="Yao B."/>
        </authorList>
    </citation>
    <scope>NUCLEOTIDE SEQUENCE</scope>
    <source>
        <strain evidence="10">MEY-1</strain>
    </source>
</reference>
<dbReference type="CDD" id="cd14792">
    <property type="entry name" value="GH27"/>
    <property type="match status" value="1"/>
</dbReference>
<comment type="similarity">
    <text evidence="2 7">Belongs to the glycosyl hydrolase 27 family.</text>
</comment>
<evidence type="ECO:0000256" key="6">
    <source>
        <dbReference type="ARBA" id="ARBA00023295"/>
    </source>
</evidence>
<evidence type="ECO:0000259" key="9">
    <source>
        <dbReference type="Pfam" id="PF17801"/>
    </source>
</evidence>
<dbReference type="Gene3D" id="3.20.20.70">
    <property type="entry name" value="Aldolase class I"/>
    <property type="match status" value="1"/>
</dbReference>
<dbReference type="CAZy" id="GH27">
    <property type="family name" value="Glycoside Hydrolase Family 27"/>
</dbReference>
<evidence type="ECO:0000256" key="2">
    <source>
        <dbReference type="ARBA" id="ARBA00009743"/>
    </source>
</evidence>
<accession>E2E1R9</accession>
<evidence type="ECO:0000313" key="10">
    <source>
        <dbReference type="EMBL" id="ADN30030.1"/>
    </source>
</evidence>
<dbReference type="InterPro" id="IPR017853">
    <property type="entry name" value="GH"/>
</dbReference>
<dbReference type="EMBL" id="GU351880">
    <property type="protein sequence ID" value="ADN30030.1"/>
    <property type="molecule type" value="Genomic_DNA"/>
</dbReference>
<dbReference type="InterPro" id="IPR041233">
    <property type="entry name" value="Melibiase_C"/>
</dbReference>
<evidence type="ECO:0000256" key="4">
    <source>
        <dbReference type="ARBA" id="ARBA00022729"/>
    </source>
</evidence>
<organism evidence="10">
    <name type="scientific">Bispora sp. MEY-1</name>
    <dbReference type="NCBI Taxonomy" id="554688"/>
    <lineage>
        <taxon>Eukaryota</taxon>
        <taxon>Fungi</taxon>
        <taxon>Dikarya</taxon>
        <taxon>Ascomycota</taxon>
        <taxon>Pezizomycotina</taxon>
        <taxon>Leotiomycetes</taxon>
        <taxon>Helotiales</taxon>
        <taxon>Helotiaceae</taxon>
        <taxon>Bispora</taxon>
    </lineage>
</organism>
<evidence type="ECO:0000256" key="1">
    <source>
        <dbReference type="ARBA" id="ARBA00001255"/>
    </source>
</evidence>
<feature type="domain" description="Alpha galactosidase C-terminal" evidence="9">
    <location>
        <begin position="329"/>
        <end position="404"/>
    </location>
</feature>
<gene>
    <name evidence="10" type="primary">AgalB</name>
</gene>
<dbReference type="GO" id="GO:0004557">
    <property type="term" value="F:alpha-galactosidase activity"/>
    <property type="evidence" value="ECO:0007669"/>
    <property type="project" value="UniProtKB-EC"/>
</dbReference>
<dbReference type="InterPro" id="IPR013785">
    <property type="entry name" value="Aldolase_TIM"/>
</dbReference>
<dbReference type="InterPro" id="IPR002241">
    <property type="entry name" value="Glyco_hydro_27"/>
</dbReference>
<proteinExistence type="inferred from homology"/>
<keyword evidence="5 7" id="KW-0378">Hydrolase</keyword>
<keyword evidence="6 7" id="KW-0326">Glycosidase</keyword>
<comment type="catalytic activity">
    <reaction evidence="1 7">
        <text>Hydrolysis of terminal, non-reducing alpha-D-galactose residues in alpha-D-galactosides, including galactose oligosaccharides, galactomannans and galactolipids.</text>
        <dbReference type="EC" id="3.2.1.22"/>
    </reaction>
</comment>
<keyword evidence="7" id="KW-1015">Disulfide bond</keyword>
<dbReference type="EC" id="3.2.1.22" evidence="3 7"/>
<keyword evidence="4 8" id="KW-0732">Signal</keyword>
<evidence type="ECO:0000256" key="7">
    <source>
        <dbReference type="RuleBase" id="RU361168"/>
    </source>
</evidence>
<evidence type="ECO:0000256" key="8">
    <source>
        <dbReference type="SAM" id="SignalP"/>
    </source>
</evidence>
<dbReference type="Pfam" id="PF17801">
    <property type="entry name" value="Melibiase_C"/>
    <property type="match status" value="1"/>
</dbReference>
<dbReference type="SUPFAM" id="SSF51445">
    <property type="entry name" value="(Trans)glycosidases"/>
    <property type="match status" value="1"/>
</dbReference>
<dbReference type="PANTHER" id="PTHR11452">
    <property type="entry name" value="ALPHA-GALACTOSIDASE/ALPHA-N-ACETYLGALACTOSAMINIDASE"/>
    <property type="match status" value="1"/>
</dbReference>
<feature type="chain" id="PRO_5003159012" description="Alpha-galactosidase" evidence="8">
    <location>
        <begin position="18"/>
        <end position="426"/>
    </location>
</feature>
<sequence>MAILFACFATLVGHSIALNNGVGKVPPMGYDTFNAYGCDYNASSVLAQGEAMKRTGLVDAGYNIFILDDCYALKERNATGYMVADPKKFPNGIPALSKQMNDLGISLAAYGDNGYYTCAGYPGSYGHEMKDLETWHSWGMSYLKYDNCYIPADNITQENMFGRYTRMSDAIAAFAAKIHRPPFIFYLCEWGWQQPWIWGRRISQGWRIDGDIKPYWSAIASIIDQASFQYWASDFYGRNDMDILEVGNTGQGTPPGNLTYEESKTHFTAWALMKSPLIIGTDLTNATQETIDILGNRDLIKINQDPHVGESISPFRWGVNPDYVSNPDHPAEYWSGNSSYGVVFMIINSQNTEQTMFFNLTESWAIRAGRQYSVYDMWTHTYEGVAVWNLTFSLPPHGVRALLLNDAGPQPANLDGTCAFYYQCSV</sequence>
<dbReference type="Gene3D" id="2.60.40.1180">
    <property type="entry name" value="Golgi alpha-mannosidase II"/>
    <property type="match status" value="1"/>
</dbReference>
<dbReference type="PRINTS" id="PR00740">
    <property type="entry name" value="GLHYDRLASE27"/>
</dbReference>
<name>E2E1R9_9HELO</name>